<accession>A0A432ZZX9</accession>
<reference evidence="4 5" key="1">
    <citation type="journal article" date="2018" name="New Phytol.">
        <title>Phylogenomics of Endogonaceae and evolution of mycorrhizas within Mucoromycota.</title>
        <authorList>
            <person name="Chang Y."/>
            <person name="Desiro A."/>
            <person name="Na H."/>
            <person name="Sandor L."/>
            <person name="Lipzen A."/>
            <person name="Clum A."/>
            <person name="Barry K."/>
            <person name="Grigoriev I.V."/>
            <person name="Martin F.M."/>
            <person name="Stajich J.E."/>
            <person name="Smith M.E."/>
            <person name="Bonito G."/>
            <person name="Spatafora J.W."/>
        </authorList>
    </citation>
    <scope>NUCLEOTIDE SEQUENCE [LARGE SCALE GENOMIC DNA]</scope>
    <source>
        <strain evidence="4 5">GMNB39</strain>
    </source>
</reference>
<dbReference type="PANTHER" id="PTHR19856">
    <property type="entry name" value="WD-REPEATCONTAINING PROTEIN WDR1"/>
    <property type="match status" value="1"/>
</dbReference>
<sequence length="421" mass="44642">IFLYDGKTGEKLHELVSVDQHHTGGIFSVAWSPDSSRLLTSSADSTVKIWDVQAQSVVRTFDLSTAAATPDTQQVGNLWQGDHLLSLALSGEINYLDPNSGEVARTVKGHQKAITALTIGAPSSATFFTGSYDGRAHAWHYGRDADRAVAEPLKGDGHANQITAMAIAGDAVFSAGMDDVVKFASVEKVGATTVPTGSQPRYVSASPSGTLVVATIDNVQAYDRTGHRLATLSNPGFNPTAVAITPDAQTVIVGGDDNRSRAYRLADGALTLLPDLELASNRGAITALAVSPQGTHLAAGDAQGKIFVYDLGTGEVVVTQWVFHSARVNSLAWSANGKFVVSGSLDTNVFVWNLDNPGKRVQIKKAHIAGVNGVGWAGEREVVSVGQDATVKVWEVVLPHGVFIKQYRIGSEPEEKNKYVQ</sequence>
<keyword evidence="5" id="KW-1185">Reference proteome</keyword>
<dbReference type="PROSITE" id="PS50082">
    <property type="entry name" value="WD_REPEATS_2"/>
    <property type="match status" value="4"/>
</dbReference>
<gene>
    <name evidence="4" type="ORF">BC936DRAFT_142787</name>
</gene>
<proteinExistence type="predicted"/>
<dbReference type="InterPro" id="IPR011047">
    <property type="entry name" value="Quinoprotein_ADH-like_sf"/>
</dbReference>
<dbReference type="InterPro" id="IPR015943">
    <property type="entry name" value="WD40/YVTN_repeat-like_dom_sf"/>
</dbReference>
<dbReference type="InterPro" id="IPR001680">
    <property type="entry name" value="WD40_rpt"/>
</dbReference>
<keyword evidence="1 3" id="KW-0853">WD repeat</keyword>
<dbReference type="PRINTS" id="PR00320">
    <property type="entry name" value="GPROTEINBRPT"/>
</dbReference>
<evidence type="ECO:0000313" key="5">
    <source>
        <dbReference type="Proteomes" id="UP000268093"/>
    </source>
</evidence>
<evidence type="ECO:0000256" key="3">
    <source>
        <dbReference type="PROSITE-ProRule" id="PRU00221"/>
    </source>
</evidence>
<dbReference type="GO" id="GO:0030864">
    <property type="term" value="C:cortical actin cytoskeleton"/>
    <property type="evidence" value="ECO:0007669"/>
    <property type="project" value="TreeGrafter"/>
</dbReference>
<dbReference type="Proteomes" id="UP000268093">
    <property type="component" value="Unassembled WGS sequence"/>
</dbReference>
<evidence type="ECO:0000256" key="2">
    <source>
        <dbReference type="ARBA" id="ARBA00022737"/>
    </source>
</evidence>
<dbReference type="OrthoDB" id="2306at2759"/>
<feature type="repeat" description="WD" evidence="3">
    <location>
        <begin position="19"/>
        <end position="60"/>
    </location>
</feature>
<dbReference type="GO" id="GO:0030042">
    <property type="term" value="P:actin filament depolymerization"/>
    <property type="evidence" value="ECO:0007669"/>
    <property type="project" value="TreeGrafter"/>
</dbReference>
<feature type="non-terminal residue" evidence="4">
    <location>
        <position position="1"/>
    </location>
</feature>
<feature type="repeat" description="WD" evidence="3">
    <location>
        <begin position="364"/>
        <end position="396"/>
    </location>
</feature>
<dbReference type="AlphaFoldDB" id="A0A432ZZX9"/>
<dbReference type="SMART" id="SM00320">
    <property type="entry name" value="WD40"/>
    <property type="match status" value="7"/>
</dbReference>
<dbReference type="GO" id="GO:0051015">
    <property type="term" value="F:actin filament binding"/>
    <property type="evidence" value="ECO:0007669"/>
    <property type="project" value="TreeGrafter"/>
</dbReference>
<dbReference type="EMBL" id="RBNI01024027">
    <property type="protein sequence ID" value="RUO96014.1"/>
    <property type="molecule type" value="Genomic_DNA"/>
</dbReference>
<dbReference type="PROSITE" id="PS00678">
    <property type="entry name" value="WD_REPEATS_1"/>
    <property type="match status" value="3"/>
</dbReference>
<feature type="repeat" description="WD" evidence="3">
    <location>
        <begin position="324"/>
        <end position="356"/>
    </location>
</feature>
<feature type="repeat" description="WD" evidence="3">
    <location>
        <begin position="278"/>
        <end position="319"/>
    </location>
</feature>
<dbReference type="PROSITE" id="PS50294">
    <property type="entry name" value="WD_REPEATS_REGION"/>
    <property type="match status" value="2"/>
</dbReference>
<organism evidence="4 5">
    <name type="scientific">Jimgerdemannia flammicorona</name>
    <dbReference type="NCBI Taxonomy" id="994334"/>
    <lineage>
        <taxon>Eukaryota</taxon>
        <taxon>Fungi</taxon>
        <taxon>Fungi incertae sedis</taxon>
        <taxon>Mucoromycota</taxon>
        <taxon>Mucoromycotina</taxon>
        <taxon>Endogonomycetes</taxon>
        <taxon>Endogonales</taxon>
        <taxon>Endogonaceae</taxon>
        <taxon>Jimgerdemannia</taxon>
    </lineage>
</organism>
<dbReference type="InterPro" id="IPR019775">
    <property type="entry name" value="WD40_repeat_CS"/>
</dbReference>
<keyword evidence="2" id="KW-0677">Repeat</keyword>
<dbReference type="Pfam" id="PF00400">
    <property type="entry name" value="WD40"/>
    <property type="match status" value="5"/>
</dbReference>
<name>A0A432ZZX9_9FUNG</name>
<dbReference type="PANTHER" id="PTHR19856:SF0">
    <property type="entry name" value="WD REPEAT-CONTAINING PROTEIN 1"/>
    <property type="match status" value="1"/>
</dbReference>
<dbReference type="FunFam" id="2.130.10.10:FF:000167">
    <property type="entry name" value="Actin-interacting protein 1"/>
    <property type="match status" value="1"/>
</dbReference>
<dbReference type="InterPro" id="IPR020472">
    <property type="entry name" value="WD40_PAC1"/>
</dbReference>
<evidence type="ECO:0000256" key="1">
    <source>
        <dbReference type="ARBA" id="ARBA00022574"/>
    </source>
</evidence>
<evidence type="ECO:0000313" key="4">
    <source>
        <dbReference type="EMBL" id="RUO96014.1"/>
    </source>
</evidence>
<comment type="caution">
    <text evidence="4">The sequence shown here is derived from an EMBL/GenBank/DDBJ whole genome shotgun (WGS) entry which is preliminary data.</text>
</comment>
<dbReference type="Gene3D" id="2.130.10.10">
    <property type="entry name" value="YVTN repeat-like/Quinoprotein amine dehydrogenase"/>
    <property type="match status" value="2"/>
</dbReference>
<dbReference type="SUPFAM" id="SSF50998">
    <property type="entry name" value="Quinoprotein alcohol dehydrogenase-like"/>
    <property type="match status" value="1"/>
</dbReference>
<protein>
    <submittedName>
        <fullName evidence="4">Quinon protein alcohol dehydrogenase-like superfamily</fullName>
    </submittedName>
</protein>